<accession>A0A654U1K2</accession>
<feature type="compositionally biased region" description="Gly residues" evidence="1">
    <location>
        <begin position="1"/>
        <end position="19"/>
    </location>
</feature>
<evidence type="ECO:0000313" key="4">
    <source>
        <dbReference type="EMBL" id="COX60045.1"/>
    </source>
</evidence>
<dbReference type="AlphaFoldDB" id="A0A654U1K2"/>
<dbReference type="EMBL" id="CSBK01000585">
    <property type="protein sequence ID" value="COX60045.1"/>
    <property type="molecule type" value="Genomic_DNA"/>
</dbReference>
<evidence type="ECO:0000313" key="6">
    <source>
        <dbReference type="Proteomes" id="UP000046680"/>
    </source>
</evidence>
<name>A0A654U1K2_MYCTX</name>
<proteinExistence type="predicted"/>
<feature type="region of interest" description="Disordered" evidence="1">
    <location>
        <begin position="1"/>
        <end position="21"/>
    </location>
</feature>
<sequence>MQGGLGDGGGIGVGGGREAQGGKDLALQQGWHVLAGGLLQRQPQQEVIGVRVVPVGARVVKQWP</sequence>
<dbReference type="Proteomes" id="UP000046680">
    <property type="component" value="Unassembled WGS sequence"/>
</dbReference>
<evidence type="ECO:0000313" key="7">
    <source>
        <dbReference type="Proteomes" id="UP000049023"/>
    </source>
</evidence>
<reference evidence="4" key="1">
    <citation type="submission" date="2015-03" db="EMBL/GenBank/DDBJ databases">
        <authorList>
            <consortium name="Pathogen Informatics"/>
            <person name="Murphy D."/>
        </authorList>
    </citation>
    <scope>NUCLEOTIDE SEQUENCE</scope>
    <source>
        <strain evidence="4">N09902308</strain>
    </source>
</reference>
<evidence type="ECO:0000313" key="5">
    <source>
        <dbReference type="Proteomes" id="UP000039021"/>
    </source>
</evidence>
<dbReference type="Proteomes" id="UP000039021">
    <property type="component" value="Unassembled WGS sequence"/>
</dbReference>
<reference evidence="5 6" key="2">
    <citation type="submission" date="2015-03" db="EMBL/GenBank/DDBJ databases">
        <authorList>
            <consortium name="Pathogen Informatics"/>
        </authorList>
    </citation>
    <scope>NUCLEOTIDE SEQUENCE [LARGE SCALE GENOMIC DNA]</scope>
    <source>
        <strain evidence="3 7">Bir 187</strain>
        <strain evidence="2 6">C09601061</strain>
        <strain evidence="5">N09902308</strain>
    </source>
</reference>
<dbReference type="EMBL" id="CGCX01000871">
    <property type="protein sequence ID" value="CFR84854.1"/>
    <property type="molecule type" value="Genomic_DNA"/>
</dbReference>
<protein>
    <submittedName>
        <fullName evidence="2">Uncharacterized protein</fullName>
    </submittedName>
</protein>
<evidence type="ECO:0000313" key="3">
    <source>
        <dbReference type="EMBL" id="CKS65280.1"/>
    </source>
</evidence>
<dbReference type="Proteomes" id="UP000049023">
    <property type="component" value="Unassembled WGS sequence"/>
</dbReference>
<evidence type="ECO:0000313" key="2">
    <source>
        <dbReference type="EMBL" id="CFR84854.1"/>
    </source>
</evidence>
<gene>
    <name evidence="2" type="ORF">ERS007657_02317</name>
    <name evidence="4" type="ORF">ERS007739_01500</name>
    <name evidence="3" type="ORF">ERS027661_03369</name>
</gene>
<organism evidence="2 6">
    <name type="scientific">Mycobacterium tuberculosis</name>
    <dbReference type="NCBI Taxonomy" id="1773"/>
    <lineage>
        <taxon>Bacteria</taxon>
        <taxon>Bacillati</taxon>
        <taxon>Actinomycetota</taxon>
        <taxon>Actinomycetes</taxon>
        <taxon>Mycobacteriales</taxon>
        <taxon>Mycobacteriaceae</taxon>
        <taxon>Mycobacterium</taxon>
        <taxon>Mycobacterium tuberculosis complex</taxon>
    </lineage>
</organism>
<evidence type="ECO:0000256" key="1">
    <source>
        <dbReference type="SAM" id="MobiDB-lite"/>
    </source>
</evidence>
<dbReference type="EMBL" id="CNFU01000865">
    <property type="protein sequence ID" value="CKS65280.1"/>
    <property type="molecule type" value="Genomic_DNA"/>
</dbReference>